<sequence length="507" mass="58875">MDVTDHIEDLEDDKVPYNPEEAKIKEEQNQEILEDDIFTYLCNCGNLAIVSEIQLERFPLRKDDLSRVFDTSKTNIKPFFSEGKTIYIRRSQDKYELVNLKNCSSCGTTIFYQSIPSLGVTTTLYHAIHNSVHLNKTLTDSENDKTILNKRNIKGGGKGKVVISTMIEKCSANDEPDIINTTDNYNLNAKLIKQELERKNVKYAEKMNKYKKLGEHNLAKKTRGTLYSEVEFDSPDLFNDVKIFCIILTAPKFRESRCEYQKRTWLKRCNRYIFISSINDPTLPSIGYNITESRNALWPKISFGMKYVYRNFGKKYDWFLRVDDDSYVIMENLRNYLTFKNPNKAKVYGFRYKSMWPGYKQGIIHGGAGTVLSKAALGRLVMKGLGSSDKCKAENNNLDDRKLSYCLEDSKVLFSGPRDSKGRVLFYPNPVASFADHHLSNSFIKKNAYYEVKQGIDYISDYPISFHRIYGKEMYTYEYLLYSAKIFNKSKNNILKNFIRNKFVVDF</sequence>
<dbReference type="GO" id="GO:0016263">
    <property type="term" value="F:glycoprotein-N-acetylgalactosamine 3-beta-galactosyltransferase activity"/>
    <property type="evidence" value="ECO:0007669"/>
    <property type="project" value="UniProtKB-EC"/>
</dbReference>
<dbReference type="STRING" id="131310.A0A0N4ZWD4"/>
<keyword evidence="6" id="KW-0808">Transferase</keyword>
<evidence type="ECO:0000256" key="3">
    <source>
        <dbReference type="ARBA" id="ARBA00006462"/>
    </source>
</evidence>
<dbReference type="PANTHER" id="PTHR23033">
    <property type="entry name" value="BETA1,3-GALACTOSYLTRANSFERASE"/>
    <property type="match status" value="1"/>
</dbReference>
<name>A0A0N4ZWD4_PARTI</name>
<evidence type="ECO:0000256" key="9">
    <source>
        <dbReference type="ARBA" id="ARBA00022968"/>
    </source>
</evidence>
<evidence type="ECO:0000256" key="2">
    <source>
        <dbReference type="ARBA" id="ARBA00004922"/>
    </source>
</evidence>
<keyword evidence="8" id="KW-0547">Nucleotide-binding</keyword>
<dbReference type="InterPro" id="IPR026050">
    <property type="entry name" value="C1GALT1/C1GALT1_chp1"/>
</dbReference>
<comment type="subcellular location">
    <subcellularLocation>
        <location evidence="1">Membrane</location>
        <topology evidence="1">Single-pass type II membrane protein</topology>
    </subcellularLocation>
</comment>
<evidence type="ECO:0000313" key="14">
    <source>
        <dbReference type="Proteomes" id="UP000038045"/>
    </source>
</evidence>
<accession>A0A0N4ZWD4</accession>
<keyword evidence="14" id="KW-1185">Reference proteome</keyword>
<dbReference type="InterPro" id="IPR057965">
    <property type="entry name" value="STEEP1_dom"/>
</dbReference>
<proteinExistence type="inferred from homology"/>
<dbReference type="AlphaFoldDB" id="A0A0N4ZWD4"/>
<evidence type="ECO:0000256" key="7">
    <source>
        <dbReference type="ARBA" id="ARBA00022692"/>
    </source>
</evidence>
<dbReference type="GO" id="GO:0016020">
    <property type="term" value="C:membrane"/>
    <property type="evidence" value="ECO:0007669"/>
    <property type="project" value="UniProtKB-SubCell"/>
</dbReference>
<comment type="pathway">
    <text evidence="2">Protein modification; protein glycosylation.</text>
</comment>
<dbReference type="Proteomes" id="UP000038045">
    <property type="component" value="Unplaced"/>
</dbReference>
<dbReference type="GO" id="GO:0000166">
    <property type="term" value="F:nucleotide binding"/>
    <property type="evidence" value="ECO:0007669"/>
    <property type="project" value="UniProtKB-KW"/>
</dbReference>
<dbReference type="InterPro" id="IPR003378">
    <property type="entry name" value="Fringe-like_glycosylTrfase"/>
</dbReference>
<keyword evidence="5" id="KW-0328">Glycosyltransferase</keyword>
<reference evidence="15" key="1">
    <citation type="submission" date="2017-02" db="UniProtKB">
        <authorList>
            <consortium name="WormBaseParasite"/>
        </authorList>
    </citation>
    <scope>IDENTIFICATION</scope>
</reference>
<dbReference type="Pfam" id="PF25809">
    <property type="entry name" value="STEEP1"/>
    <property type="match status" value="1"/>
</dbReference>
<evidence type="ECO:0000256" key="6">
    <source>
        <dbReference type="ARBA" id="ARBA00022679"/>
    </source>
</evidence>
<organism evidence="14 15">
    <name type="scientific">Parastrongyloides trichosuri</name>
    <name type="common">Possum-specific nematode worm</name>
    <dbReference type="NCBI Taxonomy" id="131310"/>
    <lineage>
        <taxon>Eukaryota</taxon>
        <taxon>Metazoa</taxon>
        <taxon>Ecdysozoa</taxon>
        <taxon>Nematoda</taxon>
        <taxon>Chromadorea</taxon>
        <taxon>Rhabditida</taxon>
        <taxon>Tylenchina</taxon>
        <taxon>Panagrolaimomorpha</taxon>
        <taxon>Strongyloidoidea</taxon>
        <taxon>Strongyloididae</taxon>
        <taxon>Parastrongyloides</taxon>
    </lineage>
</organism>
<evidence type="ECO:0000313" key="15">
    <source>
        <dbReference type="WBParaSite" id="PTRK_0001296500.1"/>
    </source>
</evidence>
<evidence type="ECO:0000259" key="13">
    <source>
        <dbReference type="Pfam" id="PF25809"/>
    </source>
</evidence>
<evidence type="ECO:0000256" key="5">
    <source>
        <dbReference type="ARBA" id="ARBA00022676"/>
    </source>
</evidence>
<evidence type="ECO:0000259" key="12">
    <source>
        <dbReference type="Pfam" id="PF02434"/>
    </source>
</evidence>
<keyword evidence="10" id="KW-1133">Transmembrane helix</keyword>
<keyword evidence="11" id="KW-0472">Membrane</keyword>
<dbReference type="Pfam" id="PF02434">
    <property type="entry name" value="Fringe"/>
    <property type="match status" value="1"/>
</dbReference>
<keyword evidence="9" id="KW-0735">Signal-anchor</keyword>
<evidence type="ECO:0000256" key="8">
    <source>
        <dbReference type="ARBA" id="ARBA00022741"/>
    </source>
</evidence>
<dbReference type="WBParaSite" id="PTRK_0001296500.1">
    <property type="protein sequence ID" value="PTRK_0001296500.1"/>
    <property type="gene ID" value="PTRK_0001296500"/>
</dbReference>
<evidence type="ECO:0000256" key="4">
    <source>
        <dbReference type="ARBA" id="ARBA00012557"/>
    </source>
</evidence>
<evidence type="ECO:0000256" key="11">
    <source>
        <dbReference type="ARBA" id="ARBA00023136"/>
    </source>
</evidence>
<dbReference type="PANTHER" id="PTHR23033:SF14">
    <property type="entry name" value="GLYCOPROTEIN-N-ACETYLGALACTOSAMINE 3-BETA-GALACTOSYLTRANSFERASE 1-RELATED"/>
    <property type="match status" value="1"/>
</dbReference>
<keyword evidence="7" id="KW-0812">Transmembrane</keyword>
<dbReference type="Gene3D" id="3.90.550.50">
    <property type="match status" value="1"/>
</dbReference>
<comment type="similarity">
    <text evidence="3">Belongs to the glycosyltransferase 31 family. Beta3-Gal-T subfamily.</text>
</comment>
<protein>
    <recommendedName>
        <fullName evidence="4">N-acetylgalactosaminide beta-1,3-galactosyltransferase</fullName>
        <ecNumber evidence="4">2.4.1.122</ecNumber>
    </recommendedName>
</protein>
<feature type="domain" description="Fringe-like glycosyltransferase" evidence="12">
    <location>
        <begin position="242"/>
        <end position="409"/>
    </location>
</feature>
<evidence type="ECO:0000256" key="1">
    <source>
        <dbReference type="ARBA" id="ARBA00004606"/>
    </source>
</evidence>
<evidence type="ECO:0000256" key="10">
    <source>
        <dbReference type="ARBA" id="ARBA00022989"/>
    </source>
</evidence>
<dbReference type="EC" id="2.4.1.122" evidence="4"/>
<feature type="domain" description="STEEP1" evidence="13">
    <location>
        <begin position="34"/>
        <end position="125"/>
    </location>
</feature>